<feature type="domain" description="G-protein coupled receptors family 1 profile" evidence="15">
    <location>
        <begin position="39"/>
        <end position="287"/>
    </location>
</feature>
<dbReference type="InterPro" id="IPR017452">
    <property type="entry name" value="GPCR_Rhodpsn_7TM"/>
</dbReference>
<dbReference type="PRINTS" id="PR00245">
    <property type="entry name" value="OLFACTORYR"/>
</dbReference>
<dbReference type="SUPFAM" id="SSF81321">
    <property type="entry name" value="Family A G protein-coupled receptor-like"/>
    <property type="match status" value="1"/>
</dbReference>
<accession>A0A6J2VLC3</accession>
<evidence type="ECO:0000256" key="10">
    <source>
        <dbReference type="ARBA" id="ARBA00023170"/>
    </source>
</evidence>
<dbReference type="PROSITE" id="PS50262">
    <property type="entry name" value="G_PROTEIN_RECEP_F1_2"/>
    <property type="match status" value="1"/>
</dbReference>
<comment type="similarity">
    <text evidence="13">Belongs to the G-protein coupled receptor 1 family.</text>
</comment>
<keyword evidence="8 14" id="KW-0472">Membrane</keyword>
<dbReference type="GO" id="GO:0005886">
    <property type="term" value="C:plasma membrane"/>
    <property type="evidence" value="ECO:0007669"/>
    <property type="project" value="UniProtKB-SubCell"/>
</dbReference>
<keyword evidence="10 13" id="KW-0675">Receptor</keyword>
<dbReference type="InterPro" id="IPR000725">
    <property type="entry name" value="Olfact_rcpt"/>
</dbReference>
<dbReference type="GeneID" id="115814143"/>
<evidence type="ECO:0000256" key="2">
    <source>
        <dbReference type="ARBA" id="ARBA00022475"/>
    </source>
</evidence>
<evidence type="ECO:0000256" key="11">
    <source>
        <dbReference type="ARBA" id="ARBA00023180"/>
    </source>
</evidence>
<feature type="transmembrane region" description="Helical" evidence="14">
    <location>
        <begin position="194"/>
        <end position="215"/>
    </location>
</feature>
<dbReference type="RefSeq" id="XP_030632727.1">
    <property type="nucleotide sequence ID" value="XM_030776867.1"/>
</dbReference>
<keyword evidence="4 13" id="KW-0812">Transmembrane</keyword>
<evidence type="ECO:0000256" key="5">
    <source>
        <dbReference type="ARBA" id="ARBA00022725"/>
    </source>
</evidence>
<dbReference type="AlphaFoldDB" id="A0A6J2VLC3"/>
<dbReference type="PANTHER" id="PTHR26451:SF871">
    <property type="entry name" value="ODORANT RECEPTOR-RELATED"/>
    <property type="match status" value="1"/>
</dbReference>
<evidence type="ECO:0000313" key="16">
    <source>
        <dbReference type="Proteomes" id="UP000504632"/>
    </source>
</evidence>
<dbReference type="GO" id="GO:0004984">
    <property type="term" value="F:olfactory receptor activity"/>
    <property type="evidence" value="ECO:0007669"/>
    <property type="project" value="InterPro"/>
</dbReference>
<protein>
    <recommendedName>
        <fullName evidence="14">Olfactory receptor</fullName>
    </recommendedName>
</protein>
<keyword evidence="16" id="KW-1185">Reference proteome</keyword>
<dbReference type="InterPro" id="IPR052921">
    <property type="entry name" value="GPCR1_Superfamily_Member"/>
</dbReference>
<evidence type="ECO:0000256" key="6">
    <source>
        <dbReference type="ARBA" id="ARBA00022989"/>
    </source>
</evidence>
<evidence type="ECO:0000259" key="15">
    <source>
        <dbReference type="PROSITE" id="PS50262"/>
    </source>
</evidence>
<keyword evidence="6 14" id="KW-1133">Transmembrane helix</keyword>
<dbReference type="Proteomes" id="UP000504632">
    <property type="component" value="Chromosome 6"/>
</dbReference>
<proteinExistence type="inferred from homology"/>
<dbReference type="PRINTS" id="PR00237">
    <property type="entry name" value="GPCRRHODOPSN"/>
</dbReference>
<gene>
    <name evidence="17" type="primary">LOC115814143</name>
</gene>
<dbReference type="Gene3D" id="1.20.1070.10">
    <property type="entry name" value="Rhodopsin 7-helix transmembrane proteins"/>
    <property type="match status" value="1"/>
</dbReference>
<evidence type="ECO:0000313" key="17">
    <source>
        <dbReference type="RefSeq" id="XP_030632727.1"/>
    </source>
</evidence>
<dbReference type="GO" id="GO:0005549">
    <property type="term" value="F:odorant binding"/>
    <property type="evidence" value="ECO:0007669"/>
    <property type="project" value="TreeGrafter"/>
</dbReference>
<keyword evidence="12 13" id="KW-0807">Transducer</keyword>
<dbReference type="PROSITE" id="PS00237">
    <property type="entry name" value="G_PROTEIN_RECEP_F1_1"/>
    <property type="match status" value="1"/>
</dbReference>
<dbReference type="GO" id="GO:0004930">
    <property type="term" value="F:G protein-coupled receptor activity"/>
    <property type="evidence" value="ECO:0007669"/>
    <property type="project" value="UniProtKB-KW"/>
</dbReference>
<dbReference type="PANTHER" id="PTHR26451">
    <property type="entry name" value="G_PROTEIN_RECEP_F1_2 DOMAIN-CONTAINING PROTEIN"/>
    <property type="match status" value="1"/>
</dbReference>
<keyword evidence="9" id="KW-1015">Disulfide bond</keyword>
<evidence type="ECO:0000256" key="14">
    <source>
        <dbReference type="RuleBase" id="RU363047"/>
    </source>
</evidence>
<name>A0A6J2VLC3_CHACN</name>
<evidence type="ECO:0000256" key="7">
    <source>
        <dbReference type="ARBA" id="ARBA00023040"/>
    </source>
</evidence>
<dbReference type="InterPro" id="IPR000276">
    <property type="entry name" value="GPCR_Rhodpsn"/>
</dbReference>
<feature type="transmembrane region" description="Helical" evidence="14">
    <location>
        <begin position="100"/>
        <end position="118"/>
    </location>
</feature>
<evidence type="ECO:0000256" key="3">
    <source>
        <dbReference type="ARBA" id="ARBA00022606"/>
    </source>
</evidence>
<comment type="subcellular location">
    <subcellularLocation>
        <location evidence="1 14">Cell membrane</location>
        <topology evidence="1 14">Multi-pass membrane protein</topology>
    </subcellularLocation>
</comment>
<feature type="transmembrane region" description="Helical" evidence="14">
    <location>
        <begin position="139"/>
        <end position="160"/>
    </location>
</feature>
<evidence type="ECO:0000256" key="9">
    <source>
        <dbReference type="ARBA" id="ARBA00023157"/>
    </source>
</evidence>
<sequence>MENSSTVNFFSLSGLQDLEAFRGVSASFTIVTYLLIIALNVTLISTVCVEKSLHEPMYIFVCNLCANGLYGTVGFYPKFLLDLFSEIHVISYSACLTQGYIIYSSVVSEITILNVMSFDRYIAICKPLQYHIILTPLTVFRLLCFVWGFSLLTSIVSLILTLRIPLCGSHIGKLFCDNPSILKLGCISTTPNQVWSFTIILIQVAQVFLIVFSYIRIVRICIESSEGRTKFMHTCVPHLLTLIIFITTTLFDVAYGWQATQNLPLNVRNAMALQFLVLPPLLNPLVYGLQLQQIRRKVLRKCCRKDRS</sequence>
<dbReference type="Pfam" id="PF13853">
    <property type="entry name" value="7tm_4"/>
    <property type="match status" value="1"/>
</dbReference>
<keyword evidence="11" id="KW-0325">Glycoprotein</keyword>
<keyword evidence="5 14" id="KW-0552">Olfaction</keyword>
<dbReference type="InParanoid" id="A0A6J2VLC3"/>
<feature type="transmembrane region" description="Helical" evidence="14">
    <location>
        <begin position="20"/>
        <end position="45"/>
    </location>
</feature>
<reference evidence="17" key="1">
    <citation type="submission" date="2025-08" db="UniProtKB">
        <authorList>
            <consortium name="RefSeq"/>
        </authorList>
    </citation>
    <scope>IDENTIFICATION</scope>
</reference>
<keyword evidence="2 14" id="KW-1003">Cell membrane</keyword>
<feature type="transmembrane region" description="Helical" evidence="14">
    <location>
        <begin position="236"/>
        <end position="258"/>
    </location>
</feature>
<evidence type="ECO:0000256" key="13">
    <source>
        <dbReference type="RuleBase" id="RU000688"/>
    </source>
</evidence>
<evidence type="ECO:0000256" key="1">
    <source>
        <dbReference type="ARBA" id="ARBA00004651"/>
    </source>
</evidence>
<keyword evidence="3 14" id="KW-0716">Sensory transduction</keyword>
<dbReference type="OrthoDB" id="6151005at2759"/>
<feature type="transmembrane region" description="Helical" evidence="14">
    <location>
        <begin position="270"/>
        <end position="291"/>
    </location>
</feature>
<keyword evidence="7 13" id="KW-0297">G-protein coupled receptor</keyword>
<evidence type="ECO:0000256" key="12">
    <source>
        <dbReference type="ARBA" id="ARBA00023224"/>
    </source>
</evidence>
<evidence type="ECO:0000256" key="4">
    <source>
        <dbReference type="ARBA" id="ARBA00022692"/>
    </source>
</evidence>
<feature type="transmembrane region" description="Helical" evidence="14">
    <location>
        <begin position="57"/>
        <end position="80"/>
    </location>
</feature>
<evidence type="ECO:0000256" key="8">
    <source>
        <dbReference type="ARBA" id="ARBA00023136"/>
    </source>
</evidence>
<dbReference type="FunFam" id="1.20.1070.10:FF:000024">
    <property type="entry name" value="Olfactory receptor"/>
    <property type="match status" value="1"/>
</dbReference>
<organism evidence="16 17">
    <name type="scientific">Chanos chanos</name>
    <name type="common">Milkfish</name>
    <name type="synonym">Mugil chanos</name>
    <dbReference type="NCBI Taxonomy" id="29144"/>
    <lineage>
        <taxon>Eukaryota</taxon>
        <taxon>Metazoa</taxon>
        <taxon>Chordata</taxon>
        <taxon>Craniata</taxon>
        <taxon>Vertebrata</taxon>
        <taxon>Euteleostomi</taxon>
        <taxon>Actinopterygii</taxon>
        <taxon>Neopterygii</taxon>
        <taxon>Teleostei</taxon>
        <taxon>Ostariophysi</taxon>
        <taxon>Gonorynchiformes</taxon>
        <taxon>Chanidae</taxon>
        <taxon>Chanos</taxon>
    </lineage>
</organism>